<dbReference type="InterPro" id="IPR011089">
    <property type="entry name" value="GmrSD_C"/>
</dbReference>
<organism evidence="2 3">
    <name type="scientific">Vibrio gigantis</name>
    <dbReference type="NCBI Taxonomy" id="296199"/>
    <lineage>
        <taxon>Bacteria</taxon>
        <taxon>Pseudomonadati</taxon>
        <taxon>Pseudomonadota</taxon>
        <taxon>Gammaproteobacteria</taxon>
        <taxon>Vibrionales</taxon>
        <taxon>Vibrionaceae</taxon>
        <taxon>Vibrio</taxon>
    </lineage>
</organism>
<evidence type="ECO:0000259" key="1">
    <source>
        <dbReference type="Pfam" id="PF07510"/>
    </source>
</evidence>
<sequence>MENVMMGIIRSTMYLVVLLASFSSLGNDMWRGLVVKEEHRCSPYDKKSQYPYPASVESAIVDSMGGQIYGPYTGTYYQSTSETDIEHIIAASEGHDSGLCAASPETRKAFATDLLNLTLASPAVNRCSSTGKCGLDAGEWLPPRNQCWFALRVIEIKTKYGLSVNPVEANTLESVINNCPSFEMVFYAPAGSAPTKYVTQSTGHTHSCLTETGMVLCASKRFIAGETEVLPAFSLITSDPQKQTTPNRLDLRQHHSH</sequence>
<evidence type="ECO:0000313" key="3">
    <source>
        <dbReference type="Proteomes" id="UP000322521"/>
    </source>
</evidence>
<dbReference type="AlphaFoldDB" id="A0A5M9NWI6"/>
<evidence type="ECO:0000313" key="2">
    <source>
        <dbReference type="EMBL" id="KAA8675533.1"/>
    </source>
</evidence>
<reference evidence="2 3" key="1">
    <citation type="submission" date="2019-09" db="EMBL/GenBank/DDBJ databases">
        <title>Draft genome sequence of various Type strains from the CCUG.</title>
        <authorList>
            <person name="Pineiro-Iglesias B."/>
            <person name="Tunovic T."/>
            <person name="Unosson C."/>
            <person name="Inganas E."/>
            <person name="Ohlen M."/>
            <person name="Cardew S."/>
            <person name="Jensie-Markopoulos S."/>
            <person name="Salva-Serra F."/>
            <person name="Jaen-Luchoro D."/>
            <person name="Karlsson R."/>
            <person name="Svensson-Stadler L."/>
            <person name="Chun J."/>
            <person name="Moore E."/>
        </authorList>
    </citation>
    <scope>NUCLEOTIDE SEQUENCE [LARGE SCALE GENOMIC DNA]</scope>
    <source>
        <strain evidence="2 3">CCUG 56969T</strain>
    </source>
</reference>
<keyword evidence="3" id="KW-1185">Reference proteome</keyword>
<accession>A0A5M9NWI6</accession>
<feature type="domain" description="GmrSD restriction endonucleases C-terminal" evidence="1">
    <location>
        <begin position="79"/>
        <end position="133"/>
    </location>
</feature>
<keyword evidence="2" id="KW-0540">Nuclease</keyword>
<keyword evidence="2" id="KW-0255">Endonuclease</keyword>
<proteinExistence type="predicted"/>
<dbReference type="Pfam" id="PF07510">
    <property type="entry name" value="GmrSD_C"/>
    <property type="match status" value="1"/>
</dbReference>
<protein>
    <submittedName>
        <fullName evidence="2">HNH endonuclease</fullName>
    </submittedName>
</protein>
<dbReference type="GO" id="GO:0004519">
    <property type="term" value="F:endonuclease activity"/>
    <property type="evidence" value="ECO:0007669"/>
    <property type="project" value="UniProtKB-KW"/>
</dbReference>
<gene>
    <name evidence="2" type="ORF">F4W18_12975</name>
</gene>
<dbReference type="Proteomes" id="UP000322521">
    <property type="component" value="Unassembled WGS sequence"/>
</dbReference>
<name>A0A5M9NWI6_9VIBR</name>
<keyword evidence="2" id="KW-0378">Hydrolase</keyword>
<dbReference type="EMBL" id="VXJS01000007">
    <property type="protein sequence ID" value="KAA8675533.1"/>
    <property type="molecule type" value="Genomic_DNA"/>
</dbReference>
<comment type="caution">
    <text evidence="2">The sequence shown here is derived from an EMBL/GenBank/DDBJ whole genome shotgun (WGS) entry which is preliminary data.</text>
</comment>